<dbReference type="RefSeq" id="WP_353720681.1">
    <property type="nucleotide sequence ID" value="NZ_CP159289.1"/>
</dbReference>
<feature type="transmembrane region" description="Helical" evidence="1">
    <location>
        <begin position="6"/>
        <end position="26"/>
    </location>
</feature>
<organism evidence="2">
    <name type="scientific">Dyadobacter sp. 676</name>
    <dbReference type="NCBI Taxonomy" id="3088362"/>
    <lineage>
        <taxon>Bacteria</taxon>
        <taxon>Pseudomonadati</taxon>
        <taxon>Bacteroidota</taxon>
        <taxon>Cytophagia</taxon>
        <taxon>Cytophagales</taxon>
        <taxon>Spirosomataceae</taxon>
        <taxon>Dyadobacter</taxon>
    </lineage>
</organism>
<protein>
    <recommendedName>
        <fullName evidence="3">Cardiolipin synthase N-terminal domain-containing protein</fullName>
    </recommendedName>
</protein>
<keyword evidence="1" id="KW-1133">Transmembrane helix</keyword>
<evidence type="ECO:0000313" key="2">
    <source>
        <dbReference type="EMBL" id="XCH25380.1"/>
    </source>
</evidence>
<sequence>MRLYLIGFLIDCIALLAVCGYYLYYIIRKKEPEEPRHYFWIVILSIGAAVAGSLYFLLNDNLDTASILVWVMAVPVLITTLFILLIIIFRPNWN</sequence>
<proteinExistence type="predicted"/>
<feature type="transmembrane region" description="Helical" evidence="1">
    <location>
        <begin position="38"/>
        <end position="58"/>
    </location>
</feature>
<dbReference type="AlphaFoldDB" id="A0AAU8FN33"/>
<evidence type="ECO:0008006" key="3">
    <source>
        <dbReference type="Google" id="ProtNLM"/>
    </source>
</evidence>
<reference evidence="2" key="1">
    <citation type="submission" date="2024-06" db="EMBL/GenBank/DDBJ databases">
        <title>Sequencing and assembly of the genome of Dyadobacter sp. strain 676, a symbiont of Cyamopsis tetragonoloba.</title>
        <authorList>
            <person name="Guro P."/>
            <person name="Sazanova A."/>
            <person name="Kuznetsova I."/>
            <person name="Belimov A."/>
            <person name="Safronova V."/>
        </authorList>
    </citation>
    <scope>NUCLEOTIDE SEQUENCE</scope>
    <source>
        <strain evidence="2">676</strain>
    </source>
</reference>
<dbReference type="EMBL" id="CP159289">
    <property type="protein sequence ID" value="XCH25380.1"/>
    <property type="molecule type" value="Genomic_DNA"/>
</dbReference>
<evidence type="ECO:0000256" key="1">
    <source>
        <dbReference type="SAM" id="Phobius"/>
    </source>
</evidence>
<name>A0AAU8FN33_9BACT</name>
<feature type="transmembrane region" description="Helical" evidence="1">
    <location>
        <begin position="64"/>
        <end position="89"/>
    </location>
</feature>
<keyword evidence="1" id="KW-0472">Membrane</keyword>
<gene>
    <name evidence="2" type="ORF">ABV298_02820</name>
</gene>
<keyword evidence="1" id="KW-0812">Transmembrane</keyword>
<accession>A0AAU8FN33</accession>